<name>A0A850DQK7_9MICO</name>
<dbReference type="Proteomes" id="UP000539146">
    <property type="component" value="Unassembled WGS sequence"/>
</dbReference>
<sequence length="116" mass="13125">MTRTYTPDELRTIRAAIHAAAAQRHAAENARGRSAVEDDPTSMSHRVGVATWMIEVRHERIAEDEATLAPHVEHGNGREWTFHLMHRIEAHASEVAYWEGVREAVIARAMFQETSV</sequence>
<gene>
    <name evidence="1" type="ORF">HP467_01850</name>
</gene>
<protein>
    <submittedName>
        <fullName evidence="1">Uncharacterized protein</fullName>
    </submittedName>
</protein>
<comment type="caution">
    <text evidence="1">The sequence shown here is derived from an EMBL/GenBank/DDBJ whole genome shotgun (WGS) entry which is preliminary data.</text>
</comment>
<organism evidence="1 2">
    <name type="scientific">Curtobacterium citreum</name>
    <dbReference type="NCBI Taxonomy" id="2036"/>
    <lineage>
        <taxon>Bacteria</taxon>
        <taxon>Bacillati</taxon>
        <taxon>Actinomycetota</taxon>
        <taxon>Actinomycetes</taxon>
        <taxon>Micrococcales</taxon>
        <taxon>Microbacteriaceae</taxon>
        <taxon>Curtobacterium</taxon>
    </lineage>
</organism>
<evidence type="ECO:0000313" key="2">
    <source>
        <dbReference type="Proteomes" id="UP000539146"/>
    </source>
</evidence>
<accession>A0A850DQK7</accession>
<dbReference type="EMBL" id="JABMCG010000062">
    <property type="protein sequence ID" value="NUU26858.1"/>
    <property type="molecule type" value="Genomic_DNA"/>
</dbReference>
<dbReference type="RefSeq" id="WP_175325025.1">
    <property type="nucleotide sequence ID" value="NZ_JABMCG010000062.1"/>
</dbReference>
<proteinExistence type="predicted"/>
<evidence type="ECO:0000313" key="1">
    <source>
        <dbReference type="EMBL" id="NUU26858.1"/>
    </source>
</evidence>
<dbReference type="AlphaFoldDB" id="A0A850DQK7"/>
<reference evidence="1 2" key="1">
    <citation type="submission" date="2020-05" db="EMBL/GenBank/DDBJ databases">
        <title>Genome Sequencing of Type Strains.</title>
        <authorList>
            <person name="Lemaire J.F."/>
            <person name="Inderbitzin P."/>
            <person name="Gregorio O.A."/>
            <person name="Collins S.B."/>
            <person name="Wespe N."/>
            <person name="Knight-Connoni V."/>
        </authorList>
    </citation>
    <scope>NUCLEOTIDE SEQUENCE [LARGE SCALE GENOMIC DNA]</scope>
    <source>
        <strain evidence="1 2">DSM 20512</strain>
    </source>
</reference>